<dbReference type="InterPro" id="IPR040079">
    <property type="entry name" value="Glutathione_S-Trfase"/>
</dbReference>
<dbReference type="SUPFAM" id="SSF47616">
    <property type="entry name" value="GST C-terminal domain-like"/>
    <property type="match status" value="1"/>
</dbReference>
<reference evidence="4 5" key="1">
    <citation type="submission" date="2020-08" db="EMBL/GenBank/DDBJ databases">
        <title>Genomic Encyclopedia of Type Strains, Phase IV (KMG-IV): sequencing the most valuable type-strain genomes for metagenomic binning, comparative biology and taxonomic classification.</title>
        <authorList>
            <person name="Goeker M."/>
        </authorList>
    </citation>
    <scope>NUCLEOTIDE SEQUENCE [LARGE SCALE GENOMIC DNA]</scope>
    <source>
        <strain evidence="4 5">DSM 23958</strain>
    </source>
</reference>
<dbReference type="Proteomes" id="UP000554837">
    <property type="component" value="Unassembled WGS sequence"/>
</dbReference>
<dbReference type="Gene3D" id="1.20.1050.10">
    <property type="match status" value="1"/>
</dbReference>
<dbReference type="PANTHER" id="PTHR44051">
    <property type="entry name" value="GLUTATHIONE S-TRANSFERASE-RELATED"/>
    <property type="match status" value="1"/>
</dbReference>
<dbReference type="GO" id="GO:0004364">
    <property type="term" value="F:glutathione transferase activity"/>
    <property type="evidence" value="ECO:0007669"/>
    <property type="project" value="UniProtKB-EC"/>
</dbReference>
<feature type="domain" description="GST N-terminal" evidence="2">
    <location>
        <begin position="1"/>
        <end position="80"/>
    </location>
</feature>
<dbReference type="InterPro" id="IPR004046">
    <property type="entry name" value="GST_C"/>
</dbReference>
<evidence type="ECO:0000259" key="2">
    <source>
        <dbReference type="PROSITE" id="PS50404"/>
    </source>
</evidence>
<dbReference type="EC" id="2.5.1.18" evidence="4"/>
<protein>
    <submittedName>
        <fullName evidence="4">Glutathione S-transferase</fullName>
        <ecNumber evidence="4">2.5.1.18</ecNumber>
    </submittedName>
</protein>
<dbReference type="CDD" id="cd03188">
    <property type="entry name" value="GST_C_Beta"/>
    <property type="match status" value="1"/>
</dbReference>
<dbReference type="RefSeq" id="WP_138855214.1">
    <property type="nucleotide sequence ID" value="NZ_CP040709.1"/>
</dbReference>
<evidence type="ECO:0000313" key="5">
    <source>
        <dbReference type="Proteomes" id="UP000554837"/>
    </source>
</evidence>
<dbReference type="InterPro" id="IPR010987">
    <property type="entry name" value="Glutathione-S-Trfase_C-like"/>
</dbReference>
<dbReference type="InterPro" id="IPR004045">
    <property type="entry name" value="Glutathione_S-Trfase_N"/>
</dbReference>
<keyword evidence="5" id="KW-1185">Reference proteome</keyword>
<evidence type="ECO:0000256" key="1">
    <source>
        <dbReference type="RuleBase" id="RU003494"/>
    </source>
</evidence>
<dbReference type="EMBL" id="JACHHO010000005">
    <property type="protein sequence ID" value="MBB5205697.1"/>
    <property type="molecule type" value="Genomic_DNA"/>
</dbReference>
<accession>A0A840S398</accession>
<dbReference type="SFLD" id="SFLDS00019">
    <property type="entry name" value="Glutathione_Transferase_(cytos"/>
    <property type="match status" value="1"/>
</dbReference>
<dbReference type="PROSITE" id="PS50404">
    <property type="entry name" value="GST_NTER"/>
    <property type="match status" value="1"/>
</dbReference>
<dbReference type="Pfam" id="PF02798">
    <property type="entry name" value="GST_N"/>
    <property type="match status" value="1"/>
</dbReference>
<organism evidence="4 5">
    <name type="scientific">Inhella inkyongensis</name>
    <dbReference type="NCBI Taxonomy" id="392593"/>
    <lineage>
        <taxon>Bacteria</taxon>
        <taxon>Pseudomonadati</taxon>
        <taxon>Pseudomonadota</taxon>
        <taxon>Betaproteobacteria</taxon>
        <taxon>Burkholderiales</taxon>
        <taxon>Sphaerotilaceae</taxon>
        <taxon>Inhella</taxon>
    </lineage>
</organism>
<dbReference type="CDD" id="cd03057">
    <property type="entry name" value="GST_N_Beta"/>
    <property type="match status" value="1"/>
</dbReference>
<dbReference type="PANTHER" id="PTHR44051:SF8">
    <property type="entry name" value="GLUTATHIONE S-TRANSFERASE GSTA"/>
    <property type="match status" value="1"/>
</dbReference>
<comment type="caution">
    <text evidence="4">The sequence shown here is derived from an EMBL/GenBank/DDBJ whole genome shotgun (WGS) entry which is preliminary data.</text>
</comment>
<dbReference type="SFLD" id="SFLDG01150">
    <property type="entry name" value="Main.1:_Beta-like"/>
    <property type="match status" value="1"/>
</dbReference>
<dbReference type="SUPFAM" id="SSF52833">
    <property type="entry name" value="Thioredoxin-like"/>
    <property type="match status" value="1"/>
</dbReference>
<evidence type="ECO:0000313" key="4">
    <source>
        <dbReference type="EMBL" id="MBB5205697.1"/>
    </source>
</evidence>
<keyword evidence="4" id="KW-0808">Transferase</keyword>
<feature type="domain" description="GST C-terminal" evidence="3">
    <location>
        <begin position="84"/>
        <end position="210"/>
    </location>
</feature>
<evidence type="ECO:0000259" key="3">
    <source>
        <dbReference type="PROSITE" id="PS50405"/>
    </source>
</evidence>
<dbReference type="Gene3D" id="3.40.30.10">
    <property type="entry name" value="Glutaredoxin"/>
    <property type="match status" value="1"/>
</dbReference>
<dbReference type="InterPro" id="IPR036249">
    <property type="entry name" value="Thioredoxin-like_sf"/>
</dbReference>
<sequence>MIQLHHVPSSAAMAPHFLLEELSLPFELVPVNAAAGEHKQPAYLKLNPNGLIPTLVDGDLVLYETPAILMHLCDQSGRLLPPLGTAARAQAYKWMAWLNNSVQTALILYFYPERWMPEQASVLKANAQAKVLALLEQLDTELARHGQPWLLGSEFSAVDCLAFTLCRWTRNFDGRKARDFPHIGPYLQRLLARPALQRVFQTEGLSAPYC</sequence>
<dbReference type="OrthoDB" id="3828095at2"/>
<gene>
    <name evidence="4" type="ORF">HNQ51_003024</name>
</gene>
<dbReference type="PROSITE" id="PS50405">
    <property type="entry name" value="GST_CTER"/>
    <property type="match status" value="1"/>
</dbReference>
<proteinExistence type="inferred from homology"/>
<dbReference type="SFLD" id="SFLDG00358">
    <property type="entry name" value="Main_(cytGST)"/>
    <property type="match status" value="1"/>
</dbReference>
<dbReference type="InterPro" id="IPR036282">
    <property type="entry name" value="Glutathione-S-Trfase_C_sf"/>
</dbReference>
<dbReference type="Pfam" id="PF00043">
    <property type="entry name" value="GST_C"/>
    <property type="match status" value="1"/>
</dbReference>
<name>A0A840S398_9BURK</name>
<comment type="similarity">
    <text evidence="1">Belongs to the GST superfamily.</text>
</comment>
<dbReference type="AlphaFoldDB" id="A0A840S398"/>